<evidence type="ECO:0000256" key="3">
    <source>
        <dbReference type="ARBA" id="ARBA00007131"/>
    </source>
</evidence>
<comment type="cofactor">
    <cofactor evidence="2 7">
        <name>thiamine diphosphate</name>
        <dbReference type="ChEBI" id="CHEBI:58937"/>
    </cofactor>
</comment>
<dbReference type="Gene3D" id="3.40.50.920">
    <property type="match status" value="1"/>
</dbReference>
<feature type="binding site" evidence="8">
    <location>
        <position position="197"/>
    </location>
    <ligand>
        <name>Mg(2+)</name>
        <dbReference type="ChEBI" id="CHEBI:18420"/>
    </ligand>
</feature>
<keyword evidence="7 10" id="KW-0560">Oxidoreductase</keyword>
<dbReference type="InterPro" id="IPR004660">
    <property type="entry name" value="PDH_E1"/>
</dbReference>
<dbReference type="SUPFAM" id="SSF52922">
    <property type="entry name" value="TK C-terminal domain-like"/>
    <property type="match status" value="1"/>
</dbReference>
<dbReference type="SMART" id="SM00861">
    <property type="entry name" value="Transket_pyr"/>
    <property type="match status" value="1"/>
</dbReference>
<evidence type="ECO:0000256" key="4">
    <source>
        <dbReference type="ARBA" id="ARBA00017172"/>
    </source>
</evidence>
<dbReference type="EMBL" id="CP001663">
    <property type="protein sequence ID" value="AFP38878.1"/>
    <property type="molecule type" value="Genomic_DNA"/>
</dbReference>
<evidence type="ECO:0000256" key="7">
    <source>
        <dbReference type="PIRNR" id="PIRNR000156"/>
    </source>
</evidence>
<evidence type="ECO:0000256" key="2">
    <source>
        <dbReference type="ARBA" id="ARBA00001964"/>
    </source>
</evidence>
<keyword evidence="8" id="KW-0479">Metal-binding</keyword>
<proteinExistence type="inferred from homology"/>
<dbReference type="SUPFAM" id="SSF52518">
    <property type="entry name" value="Thiamin diphosphate-binding fold (THDP-binding)"/>
    <property type="match status" value="2"/>
</dbReference>
<dbReference type="InterPro" id="IPR041621">
    <property type="entry name" value="PDH_E1_M"/>
</dbReference>
<reference evidence="10 11" key="1">
    <citation type="journal article" date="2007" name="Genome Biol.">
        <title>Interrupted coding sequences in Mycobacterium smegmatis: authentic mutations or sequencing errors?</title>
        <authorList>
            <person name="Deshayes C."/>
            <person name="Perrodou E."/>
            <person name="Gallien S."/>
            <person name="Euphrasie D."/>
            <person name="Schaeffer C."/>
            <person name="Van-Dorsselaer A."/>
            <person name="Poch O."/>
            <person name="Lecompte O."/>
            <person name="Reyrat J.M."/>
        </authorList>
    </citation>
    <scope>NUCLEOTIDE SEQUENCE [LARGE SCALE GENOMIC DNA]</scope>
    <source>
        <strain evidence="11">ATCC 700084 / mc(2)155</strain>
    </source>
</reference>
<dbReference type="InterPro" id="IPR009014">
    <property type="entry name" value="Transketo_C/PFOR_II"/>
</dbReference>
<evidence type="ECO:0000259" key="9">
    <source>
        <dbReference type="SMART" id="SM00861"/>
    </source>
</evidence>
<comment type="cofactor">
    <cofactor evidence="1 8">
        <name>Mg(2+)</name>
        <dbReference type="ChEBI" id="CHEBI:18420"/>
    </cofactor>
</comment>
<dbReference type="InterPro" id="IPR029061">
    <property type="entry name" value="THDP-binding"/>
</dbReference>
<dbReference type="InterPro" id="IPR005474">
    <property type="entry name" value="Transketolase_N"/>
</dbReference>
<dbReference type="KEGG" id="msg:MSMEI_2410"/>
<keyword evidence="7" id="KW-0670">Pyruvate</keyword>
<dbReference type="InterPro" id="IPR051157">
    <property type="entry name" value="PDH/Transketolase"/>
</dbReference>
<dbReference type="Gene3D" id="3.40.50.970">
    <property type="match status" value="2"/>
</dbReference>
<protein>
    <recommendedName>
        <fullName evidence="4 7">Pyruvate dehydrogenase E1 component</fullName>
        <ecNumber evidence="7">1.2.4.1</ecNumber>
    </recommendedName>
</protein>
<gene>
    <name evidence="10" type="ordered locus">MSMEI_2410</name>
</gene>
<evidence type="ECO:0000256" key="8">
    <source>
        <dbReference type="PIRSR" id="PIRSR000156-1"/>
    </source>
</evidence>
<dbReference type="Pfam" id="PF22613">
    <property type="entry name" value="Transketolase_C_1"/>
    <property type="match status" value="1"/>
</dbReference>
<dbReference type="Pfam" id="PF17831">
    <property type="entry name" value="PDH_E1_M"/>
    <property type="match status" value="1"/>
</dbReference>
<dbReference type="InterPro" id="IPR055152">
    <property type="entry name" value="Transketolase-like_C_2"/>
</dbReference>
<evidence type="ECO:0000313" key="11">
    <source>
        <dbReference type="Proteomes" id="UP000006158"/>
    </source>
</evidence>
<dbReference type="Proteomes" id="UP000006158">
    <property type="component" value="Chromosome"/>
</dbReference>
<feature type="domain" description="Transketolase-like pyrimidine-binding" evidence="9">
    <location>
        <begin position="442"/>
        <end position="646"/>
    </location>
</feature>
<name>I7FJH0_MYCS2</name>
<comment type="catalytic activity">
    <reaction evidence="6 7">
        <text>N(6)-[(R)-lipoyl]-L-lysyl-[protein] + pyruvate + H(+) = N(6)-[(R)-S(8)-acetyldihydrolipoyl]-L-lysyl-[protein] + CO2</text>
        <dbReference type="Rhea" id="RHEA:19189"/>
        <dbReference type="Rhea" id="RHEA-COMP:10474"/>
        <dbReference type="Rhea" id="RHEA-COMP:10478"/>
        <dbReference type="ChEBI" id="CHEBI:15361"/>
        <dbReference type="ChEBI" id="CHEBI:15378"/>
        <dbReference type="ChEBI" id="CHEBI:16526"/>
        <dbReference type="ChEBI" id="CHEBI:83099"/>
        <dbReference type="ChEBI" id="CHEBI:83111"/>
        <dbReference type="EC" id="1.2.4.1"/>
    </reaction>
</comment>
<dbReference type="EC" id="1.2.4.1" evidence="7"/>
<dbReference type="PANTHER" id="PTHR43825">
    <property type="entry name" value="PYRUVATE DEHYDROGENASE E1 COMPONENT"/>
    <property type="match status" value="1"/>
</dbReference>
<dbReference type="AlphaFoldDB" id="I7FJH0"/>
<dbReference type="GO" id="GO:0000287">
    <property type="term" value="F:magnesium ion binding"/>
    <property type="evidence" value="ECO:0007669"/>
    <property type="project" value="UniProtKB-ARBA"/>
</dbReference>
<dbReference type="PATRIC" id="fig|246196.56.peg.2468"/>
<keyword evidence="8" id="KW-0460">Magnesium</keyword>
<evidence type="ECO:0000256" key="1">
    <source>
        <dbReference type="ARBA" id="ARBA00001946"/>
    </source>
</evidence>
<organism evidence="10 11">
    <name type="scientific">Mycolicibacterium smegmatis (strain ATCC 700084 / mc(2)155)</name>
    <name type="common">Mycobacterium smegmatis</name>
    <dbReference type="NCBI Taxonomy" id="246196"/>
    <lineage>
        <taxon>Bacteria</taxon>
        <taxon>Bacillati</taxon>
        <taxon>Actinomycetota</taxon>
        <taxon>Actinomycetes</taxon>
        <taxon>Mycobacteriales</taxon>
        <taxon>Mycobacteriaceae</taxon>
        <taxon>Mycolicibacterium</taxon>
    </lineage>
</organism>
<dbReference type="PIRSF" id="PIRSF000156">
    <property type="entry name" value="Pyruvate_dh_E1"/>
    <property type="match status" value="1"/>
</dbReference>
<accession>I7FJH0</accession>
<feature type="binding site" evidence="8">
    <location>
        <position position="229"/>
    </location>
    <ligand>
        <name>Mg(2+)</name>
        <dbReference type="ChEBI" id="CHEBI:18420"/>
    </ligand>
</feature>
<evidence type="ECO:0000256" key="5">
    <source>
        <dbReference type="ARBA" id="ARBA00023052"/>
    </source>
</evidence>
<dbReference type="PANTHER" id="PTHR43825:SF4">
    <property type="entry name" value="PYRUVATE DEHYDROGENASE E1 COMPONENT"/>
    <property type="match status" value="1"/>
</dbReference>
<evidence type="ECO:0000256" key="6">
    <source>
        <dbReference type="ARBA" id="ARBA00051231"/>
    </source>
</evidence>
<dbReference type="GO" id="GO:0004739">
    <property type="term" value="F:pyruvate dehydrogenase (acetyl-transferring) activity"/>
    <property type="evidence" value="ECO:0007669"/>
    <property type="project" value="UniProtKB-EC"/>
</dbReference>
<feature type="binding site" evidence="8">
    <location>
        <position position="227"/>
    </location>
    <ligand>
        <name>Mg(2+)</name>
        <dbReference type="ChEBI" id="CHEBI:18420"/>
    </ligand>
</feature>
<dbReference type="InterPro" id="IPR005475">
    <property type="entry name" value="Transketolase-like_Pyr-bd"/>
</dbReference>
<comment type="similarity">
    <text evidence="3">Belongs to the transketolase family.</text>
</comment>
<comment type="function">
    <text evidence="7">Component of the pyruvate dehydrogenase (PDH) complex, that catalyzes the overall conversion of pyruvate to acetyl-CoA and CO(2).</text>
</comment>
<dbReference type="Pfam" id="PF00456">
    <property type="entry name" value="Transketolase_N"/>
    <property type="match status" value="2"/>
</dbReference>
<keyword evidence="5 7" id="KW-0786">Thiamine pyrophosphate</keyword>
<reference evidence="10 11" key="2">
    <citation type="journal article" date="2009" name="Genome Res.">
        <title>Ortho-proteogenomics: multiple proteomes investigation through orthology and a new MS-based protocol.</title>
        <authorList>
            <person name="Gallien S."/>
            <person name="Perrodou E."/>
            <person name="Carapito C."/>
            <person name="Deshayes C."/>
            <person name="Reyrat J.M."/>
            <person name="Van Dorsselaer A."/>
            <person name="Poch O."/>
            <person name="Schaeffer C."/>
            <person name="Lecompte O."/>
        </authorList>
    </citation>
    <scope>NUCLEOTIDE SEQUENCE [LARGE SCALE GENOMIC DNA]</scope>
    <source>
        <strain evidence="11">ATCC 700084 / mc(2)155</strain>
    </source>
</reference>
<evidence type="ECO:0000313" key="10">
    <source>
        <dbReference type="EMBL" id="AFP38878.1"/>
    </source>
</evidence>
<sequence>MCPPNQLVVAMSGRQCSTGMSFLLTVAQAGPMSLTAAHTLDVDTARLDTLQQIEQRVLWLSTAMIHHANRVRPNTSGLKVGGHQASSASMVTIMTALWFEQLRSGDRVSVKPHASPVLHSLNYLLGRLDEKYLTTLRQFGGLQSYPSRSKDPDPVDYSTGSVGIGATAPIWGAVARRFVDAHYGPTGAGRQYSLVGDAELDEGAVWEAILDPGIAELGEVVWIVDLNRQSLDRVVPNIAARRLEKMFDAAGWQVITVKFGRLLESLFARPGGDALRSRILDMPNPEYQRLLRCTAGDIRTRLPGDGPRSGEIASLIADLDDQTLTAAIRNLGGHDLAALTQAYREIDDTRPTVIIAYTVKGHGLPTEGHPQNHSALLSHDEFDALATRLGMDPNAPWQRFAQDSDAGRLCVAAAQRLSRDDITAIDPPAVPGDIGRTPKGTATTQAALGRVLLDLSREAPDAAARVVTVSPDVSSTTNLGGWVNKVGVWSATERRNWFADDAETIMHWDERPSGRHVELGIAETNLVGLLGELGATWSRWGQPLFPIGVLYDPFVERALEPWSFGIYAGGQSILVGTPSGVTLAAEGGAHQSIKTPSIGIEQPGCISYEPAFAIDVEWTLLASMGRLGRPGGTSAYLRLSTRPVDQSLAAVPTDPAARERRRRQVVAGGYPLRRAPGARVTIAAMGAVLPEALAAADRLTEQGVPADVVCVTSPGLLFDAWQARQGHDAANTGADTWILDQLFPADRALPLVTVLDGHPHTLAFLANIQRVRATNLGVSRFGQVGSLDEVHRYHGLDTDSIVRAALDVSEGTGVAGFTGVSGITGAGS</sequence>